<protein>
    <recommendedName>
        <fullName evidence="4">Protein kinase domain-containing protein</fullName>
    </recommendedName>
</protein>
<evidence type="ECO:0000256" key="1">
    <source>
        <dbReference type="SAM" id="SignalP"/>
    </source>
</evidence>
<reference evidence="2" key="1">
    <citation type="submission" date="2021-05" db="EMBL/GenBank/DDBJ databases">
        <authorList>
            <person name="Khan N."/>
        </authorList>
    </citation>
    <scope>NUCLEOTIDE SEQUENCE</scope>
</reference>
<name>A0A8J2IN19_FUSEQ</name>
<comment type="caution">
    <text evidence="2">The sequence shown here is derived from an EMBL/GenBank/DDBJ whole genome shotgun (WGS) entry which is preliminary data.</text>
</comment>
<evidence type="ECO:0000313" key="2">
    <source>
        <dbReference type="EMBL" id="CAG7557881.1"/>
    </source>
</evidence>
<evidence type="ECO:0008006" key="4">
    <source>
        <dbReference type="Google" id="ProtNLM"/>
    </source>
</evidence>
<feature type="chain" id="PRO_5035250537" description="Protein kinase domain-containing protein" evidence="1">
    <location>
        <begin position="26"/>
        <end position="769"/>
    </location>
</feature>
<feature type="signal peptide" evidence="1">
    <location>
        <begin position="1"/>
        <end position="25"/>
    </location>
</feature>
<organism evidence="2 3">
    <name type="scientific">Fusarium equiseti</name>
    <name type="common">Fusarium scirpi</name>
    <dbReference type="NCBI Taxonomy" id="61235"/>
    <lineage>
        <taxon>Eukaryota</taxon>
        <taxon>Fungi</taxon>
        <taxon>Dikarya</taxon>
        <taxon>Ascomycota</taxon>
        <taxon>Pezizomycotina</taxon>
        <taxon>Sordariomycetes</taxon>
        <taxon>Hypocreomycetidae</taxon>
        <taxon>Hypocreales</taxon>
        <taxon>Nectriaceae</taxon>
        <taxon>Fusarium</taxon>
        <taxon>Fusarium incarnatum-equiseti species complex</taxon>
    </lineage>
</organism>
<keyword evidence="1" id="KW-0732">Signal</keyword>
<gene>
    <name evidence="2" type="ORF">FEQUK3_LOCUS3641</name>
</gene>
<dbReference type="AlphaFoldDB" id="A0A8J2IN19"/>
<accession>A0A8J2IN19</accession>
<sequence>MQHLLSLPLFMICILSGTSVLSANAQLTFQFEGVDTSFLNRASDACVAIFTVNAPCRPIGDFSLDMDLSLETIELKDLSQGACFSSLASLRDSVKEKCGSKATYKAYSDDSIWKASYAMEEALYKIDRTCLREGDGQYCKTWFQIPRWGVPFCEECYKIILWHNTPSLLPGGPTSFNCCNKQPINPLLGSSPPATQICSSKHTLKSGDMFLSLDDYIRAEDAPYVPIANGTRTDCWDYLWWNEKKAGSPISCRDAADGAEISLEQFFLWNPSLDQNTTVEAIPTYDFPCTISPYVSYCMQLESPTPTPKKPFVPPSPRAEGEIANCVRWFMAYFPCSTQLRHSRMSMQLMYKYNPSLKEDCSGYTLGTYYCHETLEDYNGYGLRREDVSKSKPYQYVQMQMVQAAAQRNPPILSDILRLKLPMARGVRNKAPLETYYRTATGPRTIPLTDPKGLRLAREIFIGPVNVWSRDENSVIFVPSCRFWVDGEADEPDAPWREDPEAFMCFKTSFAYDVIGQEHPGIVPVLGQDAWTGLPILRKPTYGSLWNFFGDCEEKVYTTQAEIALPNTRIKPEFLPLAYQWSLQLLSALALMHSHNIAFGEIIMECCWLSAETLEISLAGFLGSEFHDPKTGWNCPGWFLTYNEFSPDALSLSREDVPTLGTDMFMFARLMHCIMTSHNPGDGMGRESGETERLVRDEDWLPDLEDEFMGEILHKCWRFHYHTIHDLQNEVRALIQSNGWSIVDDKLEGLDIDGIKKLLQGSIIDITIN</sequence>
<dbReference type="Proteomes" id="UP000693738">
    <property type="component" value="Unassembled WGS sequence"/>
</dbReference>
<evidence type="ECO:0000313" key="3">
    <source>
        <dbReference type="Proteomes" id="UP000693738"/>
    </source>
</evidence>
<proteinExistence type="predicted"/>
<dbReference type="EMBL" id="CAJSTJ010000121">
    <property type="protein sequence ID" value="CAG7557881.1"/>
    <property type="molecule type" value="Genomic_DNA"/>
</dbReference>